<dbReference type="Proteomes" id="UP000186601">
    <property type="component" value="Unassembled WGS sequence"/>
</dbReference>
<comment type="caution">
    <text evidence="1">The sequence shown here is derived from an EMBL/GenBank/DDBJ whole genome shotgun (WGS) entry which is preliminary data.</text>
</comment>
<reference evidence="1 2" key="1">
    <citation type="submission" date="2018-02" db="EMBL/GenBank/DDBJ databases">
        <title>Genome sequence of the basidiomycete white-rot fungus Phlebia centrifuga.</title>
        <authorList>
            <person name="Granchi Z."/>
            <person name="Peng M."/>
            <person name="de Vries R.P."/>
            <person name="Hilden K."/>
            <person name="Makela M.R."/>
            <person name="Grigoriev I."/>
            <person name="Riley R."/>
        </authorList>
    </citation>
    <scope>NUCLEOTIDE SEQUENCE [LARGE SCALE GENOMIC DNA]</scope>
    <source>
        <strain evidence="1 2">FBCC195</strain>
    </source>
</reference>
<gene>
    <name evidence="1" type="ORF">PHLCEN_2v12681</name>
</gene>
<dbReference type="AlphaFoldDB" id="A0A2R6NGA6"/>
<keyword evidence="2" id="KW-1185">Reference proteome</keyword>
<evidence type="ECO:0000313" key="1">
    <source>
        <dbReference type="EMBL" id="PSR71414.1"/>
    </source>
</evidence>
<accession>A0A2R6NGA6</accession>
<organism evidence="1 2">
    <name type="scientific">Hermanssonia centrifuga</name>
    <dbReference type="NCBI Taxonomy" id="98765"/>
    <lineage>
        <taxon>Eukaryota</taxon>
        <taxon>Fungi</taxon>
        <taxon>Dikarya</taxon>
        <taxon>Basidiomycota</taxon>
        <taxon>Agaricomycotina</taxon>
        <taxon>Agaricomycetes</taxon>
        <taxon>Polyporales</taxon>
        <taxon>Meruliaceae</taxon>
        <taxon>Hermanssonia</taxon>
    </lineage>
</organism>
<dbReference type="EMBL" id="MLYV02001285">
    <property type="protein sequence ID" value="PSR71414.1"/>
    <property type="molecule type" value="Genomic_DNA"/>
</dbReference>
<evidence type="ECO:0000313" key="2">
    <source>
        <dbReference type="Proteomes" id="UP000186601"/>
    </source>
</evidence>
<name>A0A2R6NGA6_9APHY</name>
<proteinExistence type="predicted"/>
<protein>
    <submittedName>
        <fullName evidence="1">Uncharacterized protein</fullName>
    </submittedName>
</protein>
<sequence>MGRQVRLVTSDNLVRKHTGKTMTPSEEALHPIRIDGFFCEHPNDRLRCHTTVALSRKSTHEKEYVPPEIQHLDIMMEA</sequence>